<dbReference type="InterPro" id="IPR048855">
    <property type="entry name" value="P2R3A_B_D_EF-hand"/>
</dbReference>
<dbReference type="HOGENOM" id="CLU_276803_0_0_1"/>
<dbReference type="SUPFAM" id="SSF47473">
    <property type="entry name" value="EF-hand"/>
    <property type="match status" value="2"/>
</dbReference>
<keyword evidence="2" id="KW-0106">Calcium</keyword>
<keyword evidence="1" id="KW-0479">Metal-binding</keyword>
<keyword evidence="6" id="KW-1185">Reference proteome</keyword>
<reference evidence="5" key="2">
    <citation type="submission" date="2025-08" db="UniProtKB">
        <authorList>
            <consortium name="Ensembl"/>
        </authorList>
    </citation>
    <scope>IDENTIFICATION</scope>
    <source>
        <strain evidence="5">Brown Norway</strain>
    </source>
</reference>
<dbReference type="Pfam" id="PF21161">
    <property type="entry name" value="P2R3B_EF-hand"/>
    <property type="match status" value="1"/>
</dbReference>
<dbReference type="GO" id="GO:0090090">
    <property type="term" value="P:negative regulation of canonical Wnt signaling pathway"/>
    <property type="evidence" value="ECO:0000266"/>
    <property type="project" value="RGD"/>
</dbReference>
<gene>
    <name evidence="5 7" type="primary">Ppp2r3a</name>
</gene>
<dbReference type="PANTHER" id="PTHR14095:SF3">
    <property type="entry name" value="SERINE_THREONINE-PROTEIN PHOSPHATASE 2A REGULATORY SUBUNIT B'' SUBUNIT ALPHA"/>
    <property type="match status" value="1"/>
</dbReference>
<protein>
    <submittedName>
        <fullName evidence="5">Protein phosphatase 2, regulatory subunit B'', alpha</fullName>
    </submittedName>
</protein>
<dbReference type="RGD" id="1306958">
    <property type="gene designation" value="Ppp2r3a"/>
</dbReference>
<dbReference type="GO" id="GO:0045732">
    <property type="term" value="P:positive regulation of protein catabolic process"/>
    <property type="evidence" value="ECO:0000266"/>
    <property type="project" value="RGD"/>
</dbReference>
<evidence type="ECO:0000259" key="4">
    <source>
        <dbReference type="PROSITE" id="PS50222"/>
    </source>
</evidence>
<dbReference type="GeneTree" id="ENSGT00940000154659"/>
<sequence>MAATYRLVVSTVNHYSSVVIDRRFEQAIHYCTGTCHTFTHGIDCIVVHHSVCADLLHIPVSQFKDVDLNSVFLSHENGLSSAEDYPHQALTGIPRSKRASTFQNTCNLKDIAGEAISFASGKIKEFSLEKLRNSNHAAYKKGRKVKSDSFNRRSVDLDLLCGHYSNDGTSPSFGLLRSSSVEEKSLSHRNSLDTSLTSMLFQNLSEEDLVTQILEKHKIDHFSSGTDIKMCLDILLKCSEDLKKCTDIIKQCIKKKSGGSINEGSGSDAMSNSETVYMNVMARLAYYLRKLPFEFVQSGSNETVDLTELVNNVPNLQLTPFSPLYGTEQPPKYEDIVHLSALDSRQFQTVELQDDMHNFKQTDTVKTPPNNTNSLCSLEVNDPGTLKPVQLQSPSLTINHLENVSSGNLMETLYIEEESDGKKSLLDKGQKADNGQGQEPLKVNEHKEFSDHDTYLKKCPAPVQNEISKIFEKPMVVRPPKEESELAVPPTELRAQRHFMNPNSQEEIDKLLMDLESFSQKMETSLGEPLAKGKSINSLNSHSHLTGQIHKDLEPKPIVSSATEKVSPSCLTRIIENNGHKIEEEDRALLLRILESIEDFAQELVECKSSRGSLSQEKEMMQILQETLTASSQPTPSVSRSPVGEKPKDSTSVVLIQQTPEVIKIQNKPEKKPATPCPPAATLPSSPQPASPVPCVSDVVNTPLSINIPQFYFPEGLPDTCSNHEQILGRIEAAFKDIEDQKADIHEMGRIAKACGCPLYWKAPMFRAAGGEKTGFVTAQSFMAMWKKLLSDHHDDASRFIWLLAKPSCSHLQQEDFIPLLQDVVDTHPGLTFLKDAPEFHSRYITTSLQDFYHEVTWRMVFEEFLDINIWSYLCWVVQRIFYTVNRSWSGKITSTEIRKSNFLQTLALLEEEEDINQITDYFSYEHFYVIYCKFWELDGDHDLYISQADLSRYNDQASSNRIIERIFSGAVTRGKTVQREGRMSYADFVWFLISEEDKRNPTSIEYWFRCMDVDGDGVLSMYELEYFYEEQCERMEAMGIEPLPFHDLLCQMLDLVKPANDGRITLRDLKRCRMAHIFYDTFFNLEKYLDHEQRDPFAVQKDVENEGPEPSDWDRFAAEEYEALVTEESAQVQLQEGSFEDYESDEPVSPSELGNKGNKILTSSLSEKCGKLQSVDEE</sequence>
<dbReference type="Pfam" id="PF17958">
    <property type="entry name" value="EF-hand_13"/>
    <property type="match status" value="2"/>
</dbReference>
<dbReference type="GO" id="GO:0001754">
    <property type="term" value="P:eye photoreceptor cell differentiation"/>
    <property type="evidence" value="ECO:0000266"/>
    <property type="project" value="RGD"/>
</dbReference>
<feature type="compositionally biased region" description="Pro residues" evidence="3">
    <location>
        <begin position="675"/>
        <end position="690"/>
    </location>
</feature>
<evidence type="ECO:0000256" key="2">
    <source>
        <dbReference type="ARBA" id="ARBA00022837"/>
    </source>
</evidence>
<evidence type="ECO:0000313" key="5">
    <source>
        <dbReference type="Ensembl" id="ENSRNOP00000073764.3"/>
    </source>
</evidence>
<dbReference type="PANTHER" id="PTHR14095">
    <property type="entry name" value="PHOSPHATASE 2A REGULATORY SUBUNIT-RELATED"/>
    <property type="match status" value="1"/>
</dbReference>
<dbReference type="Gene3D" id="1.10.238.10">
    <property type="entry name" value="EF-hand"/>
    <property type="match status" value="1"/>
</dbReference>
<dbReference type="GO" id="GO:0000159">
    <property type="term" value="C:protein phosphatase type 2A complex"/>
    <property type="evidence" value="ECO:0000266"/>
    <property type="project" value="RGD"/>
</dbReference>
<dbReference type="GO" id="GO:0030674">
    <property type="term" value="F:protein-macromolecule adaptor activity"/>
    <property type="evidence" value="ECO:0000266"/>
    <property type="project" value="RGD"/>
</dbReference>
<dbReference type="GO" id="GO:0090263">
    <property type="term" value="P:positive regulation of canonical Wnt signaling pathway"/>
    <property type="evidence" value="ECO:0000266"/>
    <property type="project" value="RGD"/>
</dbReference>
<dbReference type="Ensembl" id="ENSRNOT00000087398.3">
    <property type="protein sequence ID" value="ENSRNOP00000073764.3"/>
    <property type="gene ID" value="ENSRNOG00000022999.8"/>
</dbReference>
<proteinExistence type="predicted"/>
<dbReference type="CDD" id="cd21506">
    <property type="entry name" value="PPP2R3A"/>
    <property type="match status" value="1"/>
</dbReference>
<dbReference type="AlphaFoldDB" id="A0A0G2K6D1"/>
<evidence type="ECO:0000256" key="3">
    <source>
        <dbReference type="SAM" id="MobiDB-lite"/>
    </source>
</evidence>
<dbReference type="PROSITE" id="PS00018">
    <property type="entry name" value="EF_HAND_1"/>
    <property type="match status" value="1"/>
</dbReference>
<evidence type="ECO:0000313" key="6">
    <source>
        <dbReference type="Proteomes" id="UP000002494"/>
    </source>
</evidence>
<feature type="compositionally biased region" description="Polar residues" evidence="3">
    <location>
        <begin position="627"/>
        <end position="640"/>
    </location>
</feature>
<reference evidence="5" key="3">
    <citation type="submission" date="2025-09" db="UniProtKB">
        <authorList>
            <consortium name="Ensembl"/>
        </authorList>
    </citation>
    <scope>IDENTIFICATION</scope>
    <source>
        <strain evidence="5">Brown Norway</strain>
    </source>
</reference>
<reference evidence="5" key="1">
    <citation type="submission" date="2024-01" db="EMBL/GenBank/DDBJ databases">
        <title>GRCr8: a new rat reference genome assembly contstructed from accurate long reads and long range scaffolding.</title>
        <authorList>
            <person name="Doris P.A."/>
            <person name="Kalbfleisch T."/>
            <person name="Li K."/>
            <person name="Howe K."/>
            <person name="Wood J."/>
        </authorList>
    </citation>
    <scope>NUCLEOTIDE SEQUENCE [LARGE SCALE GENOMIC DNA]</scope>
    <source>
        <strain evidence="5">Brown Norway</strain>
    </source>
</reference>
<dbReference type="InterPro" id="IPR018247">
    <property type="entry name" value="EF_Hand_1_Ca_BS"/>
</dbReference>
<dbReference type="InterPro" id="IPR011992">
    <property type="entry name" value="EF-hand-dom_pair"/>
</dbReference>
<dbReference type="GO" id="GO:0007525">
    <property type="term" value="P:somatic muscle development"/>
    <property type="evidence" value="ECO:0000266"/>
    <property type="project" value="RGD"/>
</dbReference>
<feature type="domain" description="EF-hand" evidence="4">
    <location>
        <begin position="1000"/>
        <end position="1035"/>
    </location>
</feature>
<dbReference type="GlyGen" id="A0A0G2K6D1">
    <property type="glycosylation" value="2 sites"/>
</dbReference>
<feature type="region of interest" description="Disordered" evidence="3">
    <location>
        <begin position="1128"/>
        <end position="1161"/>
    </location>
</feature>
<feature type="region of interest" description="Disordered" evidence="3">
    <location>
        <begin position="666"/>
        <end position="690"/>
    </location>
</feature>
<dbReference type="InterPro" id="IPR041534">
    <property type="entry name" value="EF-hand_13"/>
</dbReference>
<dbReference type="PROSITE" id="PS50222">
    <property type="entry name" value="EF_HAND_2"/>
    <property type="match status" value="1"/>
</dbReference>
<dbReference type="GO" id="GO:0090249">
    <property type="term" value="P:regulation of cell migration involved in somitogenic axis elongation"/>
    <property type="evidence" value="ECO:0000266"/>
    <property type="project" value="RGD"/>
</dbReference>
<dbReference type="GO" id="GO:0005509">
    <property type="term" value="F:calcium ion binding"/>
    <property type="evidence" value="ECO:0007669"/>
    <property type="project" value="InterPro"/>
</dbReference>
<dbReference type="AGR" id="RGD:1306958"/>
<dbReference type="Gene3D" id="1.10.238.230">
    <property type="match status" value="1"/>
</dbReference>
<feature type="region of interest" description="Disordered" evidence="3">
    <location>
        <begin position="627"/>
        <end position="652"/>
    </location>
</feature>
<evidence type="ECO:0000313" key="7">
    <source>
        <dbReference type="RGD" id="1306958"/>
    </source>
</evidence>
<dbReference type="Proteomes" id="UP000002494">
    <property type="component" value="Chromosome 8"/>
</dbReference>
<dbReference type="GO" id="GO:0001756">
    <property type="term" value="P:somitogenesis"/>
    <property type="evidence" value="ECO:0000266"/>
    <property type="project" value="RGD"/>
</dbReference>
<organism evidence="5 6">
    <name type="scientific">Rattus norvegicus</name>
    <name type="common">Rat</name>
    <dbReference type="NCBI Taxonomy" id="10116"/>
    <lineage>
        <taxon>Eukaryota</taxon>
        <taxon>Metazoa</taxon>
        <taxon>Chordata</taxon>
        <taxon>Craniata</taxon>
        <taxon>Vertebrata</taxon>
        <taxon>Euteleostomi</taxon>
        <taxon>Mammalia</taxon>
        <taxon>Eutheria</taxon>
        <taxon>Euarchontoglires</taxon>
        <taxon>Glires</taxon>
        <taxon>Rodentia</taxon>
        <taxon>Myomorpha</taxon>
        <taxon>Muroidea</taxon>
        <taxon>Muridae</taxon>
        <taxon>Murinae</taxon>
        <taxon>Rattus</taxon>
    </lineage>
</organism>
<evidence type="ECO:0000256" key="1">
    <source>
        <dbReference type="ARBA" id="ARBA00022723"/>
    </source>
</evidence>
<name>A0A0G2K6D1_RAT</name>
<accession>A0A0G2K6D1</accession>
<dbReference type="Gene3D" id="1.10.238.220">
    <property type="match status" value="2"/>
</dbReference>
<dbReference type="InterPro" id="IPR002048">
    <property type="entry name" value="EF_hand_dom"/>
</dbReference>
<dbReference type="OMA" id="VQKPASH"/>
<dbReference type="Pfam" id="PF13499">
    <property type="entry name" value="EF-hand_7"/>
    <property type="match status" value="1"/>
</dbReference>